<reference evidence="2 3" key="1">
    <citation type="submission" date="2020-05" db="EMBL/GenBank/DDBJ databases">
        <title>Complete genome sequencing of Campylobacter and Arcobacter type strains.</title>
        <authorList>
            <person name="Miller W.G."/>
            <person name="Yee E."/>
        </authorList>
    </citation>
    <scope>NUCLEOTIDE SEQUENCE [LARGE SCALE GENOMIC DNA]</scope>
    <source>
        <strain evidence="2 3">LMG 25694</strain>
    </source>
</reference>
<organism evidence="2 3">
    <name type="scientific">Arcobacter defluvii</name>
    <dbReference type="NCBI Taxonomy" id="873191"/>
    <lineage>
        <taxon>Bacteria</taxon>
        <taxon>Pseudomonadati</taxon>
        <taxon>Campylobacterota</taxon>
        <taxon>Epsilonproteobacteria</taxon>
        <taxon>Campylobacterales</taxon>
        <taxon>Arcobacteraceae</taxon>
        <taxon>Arcobacter</taxon>
    </lineage>
</organism>
<evidence type="ECO:0000313" key="2">
    <source>
        <dbReference type="EMBL" id="QKF77892.1"/>
    </source>
</evidence>
<dbReference type="AlphaFoldDB" id="A0AAE7BH71"/>
<gene>
    <name evidence="2" type="ORF">ADFLV_1874</name>
</gene>
<dbReference type="Proteomes" id="UP000503313">
    <property type="component" value="Chromosome"/>
</dbReference>
<protein>
    <submittedName>
        <fullName evidence="2">Membrane protein</fullName>
    </submittedName>
</protein>
<evidence type="ECO:0000256" key="1">
    <source>
        <dbReference type="SAM" id="Phobius"/>
    </source>
</evidence>
<dbReference type="KEGG" id="adz:ADFLV_1874"/>
<sequence length="188" mass="21808">MEINLLMMKINPEVVRFVRVFIFLDLCIFIYTLIFQNNIWLLNTQVAFVSSLFITIASFYSYKKNIQNRLSNLDLSKSSTLENRDKIDEIDDPYDLYTEYEEIPESELTPEKIKEIINDEKSKVKKNTFKNTLFATGGFLSLYRVIGYGFLIFGFFALNNNKIFIPIAFIIGLGIVPLGVLISKLTRK</sequence>
<keyword evidence="1" id="KW-0472">Membrane</keyword>
<accession>A0AAE7BH71</accession>
<name>A0AAE7BH71_9BACT</name>
<proteinExistence type="predicted"/>
<dbReference type="EMBL" id="CP053835">
    <property type="protein sequence ID" value="QKF77892.1"/>
    <property type="molecule type" value="Genomic_DNA"/>
</dbReference>
<feature type="transmembrane region" description="Helical" evidence="1">
    <location>
        <begin position="163"/>
        <end position="182"/>
    </location>
</feature>
<evidence type="ECO:0000313" key="3">
    <source>
        <dbReference type="Proteomes" id="UP000503313"/>
    </source>
</evidence>
<keyword evidence="1" id="KW-1133">Transmembrane helix</keyword>
<feature type="transmembrane region" description="Helical" evidence="1">
    <location>
        <begin position="133"/>
        <end position="157"/>
    </location>
</feature>
<keyword evidence="1" id="KW-0812">Transmembrane</keyword>
<feature type="transmembrane region" description="Helical" evidence="1">
    <location>
        <begin position="14"/>
        <end position="34"/>
    </location>
</feature>
<keyword evidence="3" id="KW-1185">Reference proteome</keyword>
<feature type="transmembrane region" description="Helical" evidence="1">
    <location>
        <begin position="40"/>
        <end position="62"/>
    </location>
</feature>